<reference evidence="1" key="2">
    <citation type="journal article" date="2008" name="Genome Biol.">
        <title>Improved genome assembly and evidence-based global gene model set for the chordate Ciona intestinalis: new insight into intron and operon populations.</title>
        <authorList>
            <person name="Satou Y."/>
            <person name="Mineta K."/>
            <person name="Ogasawara M."/>
            <person name="Sasakura Y."/>
            <person name="Shoguchi E."/>
            <person name="Ueno K."/>
            <person name="Yamada L."/>
            <person name="Matsumoto J."/>
            <person name="Wasserscheid J."/>
            <person name="Dewar K."/>
            <person name="Wiley G.B."/>
            <person name="Macmil S.L."/>
            <person name="Roe B.A."/>
            <person name="Zeller R.W."/>
            <person name="Hastings K.E."/>
            <person name="Lemaire P."/>
            <person name="Lindquist E."/>
            <person name="Endo T."/>
            <person name="Hotta K."/>
            <person name="Inaba K."/>
        </authorList>
    </citation>
    <scope>NUCLEOTIDE SEQUENCE [LARGE SCALE GENOMIC DNA]</scope>
    <source>
        <strain evidence="1">wild type</strain>
    </source>
</reference>
<dbReference type="HOGENOM" id="CLU_2811589_0_0_1"/>
<dbReference type="EMBL" id="EAAA01000465">
    <property type="status" value="NOT_ANNOTATED_CDS"/>
    <property type="molecule type" value="Genomic_DNA"/>
</dbReference>
<reference evidence="2" key="1">
    <citation type="journal article" date="2002" name="Science">
        <title>The draft genome of Ciona intestinalis: insights into chordate and vertebrate origins.</title>
        <authorList>
            <person name="Dehal P."/>
            <person name="Satou Y."/>
            <person name="Campbell R.K."/>
            <person name="Chapman J."/>
            <person name="Degnan B."/>
            <person name="De Tomaso A."/>
            <person name="Davidson B."/>
            <person name="Di Gregorio A."/>
            <person name="Gelpke M."/>
            <person name="Goodstein D.M."/>
            <person name="Harafuji N."/>
            <person name="Hastings K.E."/>
            <person name="Ho I."/>
            <person name="Hotta K."/>
            <person name="Huang W."/>
            <person name="Kawashima T."/>
            <person name="Lemaire P."/>
            <person name="Martinez D."/>
            <person name="Meinertzhagen I.A."/>
            <person name="Necula S."/>
            <person name="Nonaka M."/>
            <person name="Putnam N."/>
            <person name="Rash S."/>
            <person name="Saiga H."/>
            <person name="Satake M."/>
            <person name="Terry A."/>
            <person name="Yamada L."/>
            <person name="Wang H.G."/>
            <person name="Awazu S."/>
            <person name="Azumi K."/>
            <person name="Boore J."/>
            <person name="Branno M."/>
            <person name="Chin-Bow S."/>
            <person name="DeSantis R."/>
            <person name="Doyle S."/>
            <person name="Francino P."/>
            <person name="Keys D.N."/>
            <person name="Haga S."/>
            <person name="Hayashi H."/>
            <person name="Hino K."/>
            <person name="Imai K.S."/>
            <person name="Inaba K."/>
            <person name="Kano S."/>
            <person name="Kobayashi K."/>
            <person name="Kobayashi M."/>
            <person name="Lee B.I."/>
            <person name="Makabe K.W."/>
            <person name="Manohar C."/>
            <person name="Matassi G."/>
            <person name="Medina M."/>
            <person name="Mochizuki Y."/>
            <person name="Mount S."/>
            <person name="Morishita T."/>
            <person name="Miura S."/>
            <person name="Nakayama A."/>
            <person name="Nishizaka S."/>
            <person name="Nomoto H."/>
            <person name="Ohta F."/>
            <person name="Oishi K."/>
            <person name="Rigoutsos I."/>
            <person name="Sano M."/>
            <person name="Sasaki A."/>
            <person name="Sasakura Y."/>
            <person name="Shoguchi E."/>
            <person name="Shin-i T."/>
            <person name="Spagnuolo A."/>
            <person name="Stainier D."/>
            <person name="Suzuki M.M."/>
            <person name="Tassy O."/>
            <person name="Takatori N."/>
            <person name="Tokuoka M."/>
            <person name="Yagi K."/>
            <person name="Yoshizaki F."/>
            <person name="Wada S."/>
            <person name="Zhang C."/>
            <person name="Hyatt P.D."/>
            <person name="Larimer F."/>
            <person name="Detter C."/>
            <person name="Doggett N."/>
            <person name="Glavina T."/>
            <person name="Hawkins T."/>
            <person name="Richardson P."/>
            <person name="Lucas S."/>
            <person name="Kohara Y."/>
            <person name="Levine M."/>
            <person name="Satoh N."/>
            <person name="Rokhsar D.S."/>
        </authorList>
    </citation>
    <scope>NUCLEOTIDE SEQUENCE [LARGE SCALE GENOMIC DNA]</scope>
</reference>
<dbReference type="AlphaFoldDB" id="H2XKG6"/>
<keyword evidence="2" id="KW-1185">Reference proteome</keyword>
<dbReference type="InParanoid" id="H2XKG6"/>
<reference evidence="1" key="4">
    <citation type="submission" date="2025-09" db="UniProtKB">
        <authorList>
            <consortium name="Ensembl"/>
        </authorList>
    </citation>
    <scope>IDENTIFICATION</scope>
</reference>
<dbReference type="Ensembl" id="ENSCINT00000031380.1">
    <property type="protein sequence ID" value="ENSCINP00000030148.1"/>
    <property type="gene ID" value="ENSCING00000020339.1"/>
</dbReference>
<accession>H2XKG6</accession>
<sequence>MTLTINKDEKKNRVEKLIVRVKVWQLMLYLSAIVCSSLEEISFYDLLYNIEDCMFIVETNLDHNDLL</sequence>
<reference evidence="1" key="3">
    <citation type="submission" date="2025-08" db="UniProtKB">
        <authorList>
            <consortium name="Ensembl"/>
        </authorList>
    </citation>
    <scope>IDENTIFICATION</scope>
</reference>
<name>H2XKG6_CIOIN</name>
<organism evidence="1 2">
    <name type="scientific">Ciona intestinalis</name>
    <name type="common">Transparent sea squirt</name>
    <name type="synonym">Ascidia intestinalis</name>
    <dbReference type="NCBI Taxonomy" id="7719"/>
    <lineage>
        <taxon>Eukaryota</taxon>
        <taxon>Metazoa</taxon>
        <taxon>Chordata</taxon>
        <taxon>Tunicata</taxon>
        <taxon>Ascidiacea</taxon>
        <taxon>Phlebobranchia</taxon>
        <taxon>Cionidae</taxon>
        <taxon>Ciona</taxon>
    </lineage>
</organism>
<dbReference type="Proteomes" id="UP000008144">
    <property type="component" value="Chromosome 10"/>
</dbReference>
<protein>
    <submittedName>
        <fullName evidence="1">Uncharacterized protein</fullName>
    </submittedName>
</protein>
<evidence type="ECO:0000313" key="2">
    <source>
        <dbReference type="Proteomes" id="UP000008144"/>
    </source>
</evidence>
<proteinExistence type="predicted"/>
<evidence type="ECO:0000313" key="1">
    <source>
        <dbReference type="Ensembl" id="ENSCINP00000030148.1"/>
    </source>
</evidence>